<keyword evidence="3" id="KW-1185">Reference proteome</keyword>
<feature type="compositionally biased region" description="Low complexity" evidence="1">
    <location>
        <begin position="199"/>
        <end position="208"/>
    </location>
</feature>
<feature type="non-terminal residue" evidence="2">
    <location>
        <position position="244"/>
    </location>
</feature>
<dbReference type="EMBL" id="CAUYUJ010018632">
    <property type="protein sequence ID" value="CAK0885149.1"/>
    <property type="molecule type" value="Genomic_DNA"/>
</dbReference>
<evidence type="ECO:0000313" key="3">
    <source>
        <dbReference type="Proteomes" id="UP001189429"/>
    </source>
</evidence>
<proteinExistence type="predicted"/>
<feature type="non-terminal residue" evidence="2">
    <location>
        <position position="1"/>
    </location>
</feature>
<feature type="region of interest" description="Disordered" evidence="1">
    <location>
        <begin position="1"/>
        <end position="39"/>
    </location>
</feature>
<name>A0ABN9WFH5_9DINO</name>
<feature type="region of interest" description="Disordered" evidence="1">
    <location>
        <begin position="199"/>
        <end position="244"/>
    </location>
</feature>
<evidence type="ECO:0000256" key="1">
    <source>
        <dbReference type="SAM" id="MobiDB-lite"/>
    </source>
</evidence>
<feature type="compositionally biased region" description="Basic and acidic residues" evidence="1">
    <location>
        <begin position="216"/>
        <end position="225"/>
    </location>
</feature>
<protein>
    <submittedName>
        <fullName evidence="2">Uncharacterized protein</fullName>
    </submittedName>
</protein>
<accession>A0ABN9WFH5</accession>
<gene>
    <name evidence="2" type="ORF">PCOR1329_LOCUS66851</name>
</gene>
<comment type="caution">
    <text evidence="2">The sequence shown here is derived from an EMBL/GenBank/DDBJ whole genome shotgun (WGS) entry which is preliminary data.</text>
</comment>
<reference evidence="2" key="1">
    <citation type="submission" date="2023-10" db="EMBL/GenBank/DDBJ databases">
        <authorList>
            <person name="Chen Y."/>
            <person name="Shah S."/>
            <person name="Dougan E. K."/>
            <person name="Thang M."/>
            <person name="Chan C."/>
        </authorList>
    </citation>
    <scope>NUCLEOTIDE SEQUENCE [LARGE SCALE GENOMIC DNA]</scope>
</reference>
<sequence>GAADGPRARQDAKGAAAKGAAAEGAAAEGKPQPEKPTLYSGGPNRLLWCVGSAGSADLTARAASAMQRYGGTQLTLRNFKKWVFLIKRRPDVTPYATLVVGWPEAEDCVCAVEDDGLYQPRTWTSLALGQAGARGALSTVIVFVADADEKARAEDFISWWESNAGERAAKHVENDDPKIFVASTIEELQRLLAATAGSPRAAATAAPRRAARGRGRLHDGAREHVGGGAPGFPEGVGAEIQSGA</sequence>
<feature type="compositionally biased region" description="Basic and acidic residues" evidence="1">
    <location>
        <begin position="1"/>
        <end position="12"/>
    </location>
</feature>
<feature type="compositionally biased region" description="Low complexity" evidence="1">
    <location>
        <begin position="231"/>
        <end position="244"/>
    </location>
</feature>
<dbReference type="Proteomes" id="UP001189429">
    <property type="component" value="Unassembled WGS sequence"/>
</dbReference>
<feature type="compositionally biased region" description="Low complexity" evidence="1">
    <location>
        <begin position="13"/>
        <end position="30"/>
    </location>
</feature>
<organism evidence="2 3">
    <name type="scientific">Prorocentrum cordatum</name>
    <dbReference type="NCBI Taxonomy" id="2364126"/>
    <lineage>
        <taxon>Eukaryota</taxon>
        <taxon>Sar</taxon>
        <taxon>Alveolata</taxon>
        <taxon>Dinophyceae</taxon>
        <taxon>Prorocentrales</taxon>
        <taxon>Prorocentraceae</taxon>
        <taxon>Prorocentrum</taxon>
    </lineage>
</organism>
<evidence type="ECO:0000313" key="2">
    <source>
        <dbReference type="EMBL" id="CAK0885149.1"/>
    </source>
</evidence>